<organism evidence="1">
    <name type="scientific">Anguilla anguilla</name>
    <name type="common">European freshwater eel</name>
    <name type="synonym">Muraena anguilla</name>
    <dbReference type="NCBI Taxonomy" id="7936"/>
    <lineage>
        <taxon>Eukaryota</taxon>
        <taxon>Metazoa</taxon>
        <taxon>Chordata</taxon>
        <taxon>Craniata</taxon>
        <taxon>Vertebrata</taxon>
        <taxon>Euteleostomi</taxon>
        <taxon>Actinopterygii</taxon>
        <taxon>Neopterygii</taxon>
        <taxon>Teleostei</taxon>
        <taxon>Anguilliformes</taxon>
        <taxon>Anguillidae</taxon>
        <taxon>Anguilla</taxon>
    </lineage>
</organism>
<dbReference type="AlphaFoldDB" id="A0A0E9TN07"/>
<reference evidence="1" key="2">
    <citation type="journal article" date="2015" name="Fish Shellfish Immunol.">
        <title>Early steps in the European eel (Anguilla anguilla)-Vibrio vulnificus interaction in the gills: Role of the RtxA13 toxin.</title>
        <authorList>
            <person name="Callol A."/>
            <person name="Pajuelo D."/>
            <person name="Ebbesson L."/>
            <person name="Teles M."/>
            <person name="MacKenzie S."/>
            <person name="Amaro C."/>
        </authorList>
    </citation>
    <scope>NUCLEOTIDE SEQUENCE</scope>
</reference>
<sequence>MLPNTYSLRQANGWGLDVSDSMQNMHQQYILCYLHAISTAISAISATSSCSMSTAFSVFYRL</sequence>
<accession>A0A0E9TN07</accession>
<reference evidence="1" key="1">
    <citation type="submission" date="2014-11" db="EMBL/GenBank/DDBJ databases">
        <authorList>
            <person name="Amaro Gonzalez C."/>
        </authorList>
    </citation>
    <scope>NUCLEOTIDE SEQUENCE</scope>
</reference>
<protein>
    <submittedName>
        <fullName evidence="1">Uncharacterized protein</fullName>
    </submittedName>
</protein>
<name>A0A0E9TN07_ANGAN</name>
<evidence type="ECO:0000313" key="1">
    <source>
        <dbReference type="EMBL" id="JAH55079.1"/>
    </source>
</evidence>
<proteinExistence type="predicted"/>
<dbReference type="EMBL" id="GBXM01053498">
    <property type="protein sequence ID" value="JAH55079.1"/>
    <property type="molecule type" value="Transcribed_RNA"/>
</dbReference>